<reference evidence="2" key="1">
    <citation type="submission" date="2017-08" db="EMBL/GenBank/DDBJ databases">
        <authorList>
            <person name="Varghese N."/>
            <person name="Submissions S."/>
        </authorList>
    </citation>
    <scope>NUCLEOTIDE SEQUENCE [LARGE SCALE GENOMIC DNA]</scope>
    <source>
        <strain evidence="2">JA276</strain>
    </source>
</reference>
<proteinExistence type="predicted"/>
<dbReference type="RefSeq" id="WP_097070253.1">
    <property type="nucleotide sequence ID" value="NZ_OBMT01000007.1"/>
</dbReference>
<dbReference type="Proteomes" id="UP000219111">
    <property type="component" value="Unassembled WGS sequence"/>
</dbReference>
<name>A0A285ST81_9RHOB</name>
<keyword evidence="2" id="KW-1185">Reference proteome</keyword>
<dbReference type="Gene3D" id="3.40.50.1950">
    <property type="entry name" value="Flavin prenyltransferase-like"/>
    <property type="match status" value="1"/>
</dbReference>
<dbReference type="GO" id="GO:0003824">
    <property type="term" value="F:catalytic activity"/>
    <property type="evidence" value="ECO:0007669"/>
    <property type="project" value="InterPro"/>
</dbReference>
<sequence>MDLDRILIDALSDRIVAALKARSRRALVVFSDTDLGLEPALAGLETLSAAGWTGDWLAAPEMRDGLAPRLRLPEAEAAPRLTRFGLVLVPALSLSTAAKLATGIADDLPSRVLGEALDRGLRVVAARDGVCPASRERAARGLTPKNAARRAMMSAHLEEIAAQGVELCWATRLAATVQGTPAAMAAPAQQTGILGWQQARACPGPELRLGRAVRLTPLASDILSARGIRLIRE</sequence>
<dbReference type="SUPFAM" id="SSF52507">
    <property type="entry name" value="Homo-oligomeric flavin-containing Cys decarboxylases, HFCD"/>
    <property type="match status" value="1"/>
</dbReference>
<gene>
    <name evidence="1" type="ORF">SAMN05877831_107115</name>
</gene>
<protein>
    <recommendedName>
        <fullName evidence="3">Flavoprotein</fullName>
    </recommendedName>
</protein>
<dbReference type="AlphaFoldDB" id="A0A285ST81"/>
<evidence type="ECO:0000313" key="2">
    <source>
        <dbReference type="Proteomes" id="UP000219111"/>
    </source>
</evidence>
<evidence type="ECO:0000313" key="1">
    <source>
        <dbReference type="EMBL" id="SOC09392.1"/>
    </source>
</evidence>
<accession>A0A285ST81</accession>
<dbReference type="EMBL" id="OBMT01000007">
    <property type="protein sequence ID" value="SOC09392.1"/>
    <property type="molecule type" value="Genomic_DNA"/>
</dbReference>
<dbReference type="OrthoDB" id="3732621at2"/>
<dbReference type="InterPro" id="IPR036551">
    <property type="entry name" value="Flavin_trans-like"/>
</dbReference>
<organism evidence="1 2">
    <name type="scientific">Rhodobacter maris</name>
    <dbReference type="NCBI Taxonomy" id="446682"/>
    <lineage>
        <taxon>Bacteria</taxon>
        <taxon>Pseudomonadati</taxon>
        <taxon>Pseudomonadota</taxon>
        <taxon>Alphaproteobacteria</taxon>
        <taxon>Rhodobacterales</taxon>
        <taxon>Rhodobacter group</taxon>
        <taxon>Rhodobacter</taxon>
    </lineage>
</organism>
<evidence type="ECO:0008006" key="3">
    <source>
        <dbReference type="Google" id="ProtNLM"/>
    </source>
</evidence>